<comment type="caution">
    <text evidence="1">The sequence shown here is derived from an EMBL/GenBank/DDBJ whole genome shotgun (WGS) entry which is preliminary data.</text>
</comment>
<keyword evidence="2" id="KW-1185">Reference proteome</keyword>
<organism evidence="1 2">
    <name type="scientific">Thelohanellus kitauei</name>
    <name type="common">Myxosporean</name>
    <dbReference type="NCBI Taxonomy" id="669202"/>
    <lineage>
        <taxon>Eukaryota</taxon>
        <taxon>Metazoa</taxon>
        <taxon>Cnidaria</taxon>
        <taxon>Myxozoa</taxon>
        <taxon>Myxosporea</taxon>
        <taxon>Bivalvulida</taxon>
        <taxon>Platysporina</taxon>
        <taxon>Myxobolidae</taxon>
        <taxon>Thelohanellus</taxon>
    </lineage>
</organism>
<proteinExistence type="predicted"/>
<dbReference type="EMBL" id="JWZT01001661">
    <property type="protein sequence ID" value="KII71690.1"/>
    <property type="molecule type" value="Genomic_DNA"/>
</dbReference>
<protein>
    <submittedName>
        <fullName evidence="1">Uncharacterized protein</fullName>
    </submittedName>
</protein>
<accession>A0A0C2N5V9</accession>
<dbReference type="AlphaFoldDB" id="A0A0C2N5V9"/>
<name>A0A0C2N5V9_THEKT</name>
<evidence type="ECO:0000313" key="1">
    <source>
        <dbReference type="EMBL" id="KII71690.1"/>
    </source>
</evidence>
<dbReference type="Proteomes" id="UP000031668">
    <property type="component" value="Unassembled WGS sequence"/>
</dbReference>
<dbReference type="OrthoDB" id="10564834at2759"/>
<reference evidence="1 2" key="1">
    <citation type="journal article" date="2014" name="Genome Biol. Evol.">
        <title>The genome of the myxosporean Thelohanellus kitauei shows adaptations to nutrient acquisition within its fish host.</title>
        <authorList>
            <person name="Yang Y."/>
            <person name="Xiong J."/>
            <person name="Zhou Z."/>
            <person name="Huo F."/>
            <person name="Miao W."/>
            <person name="Ran C."/>
            <person name="Liu Y."/>
            <person name="Zhang J."/>
            <person name="Feng J."/>
            <person name="Wang M."/>
            <person name="Wang M."/>
            <person name="Wang L."/>
            <person name="Yao B."/>
        </authorList>
    </citation>
    <scope>NUCLEOTIDE SEQUENCE [LARGE SCALE GENOMIC DNA]</scope>
    <source>
        <strain evidence="1">Wuqing</strain>
    </source>
</reference>
<gene>
    <name evidence="1" type="ORF">RF11_01587</name>
</gene>
<evidence type="ECO:0000313" key="2">
    <source>
        <dbReference type="Proteomes" id="UP000031668"/>
    </source>
</evidence>
<sequence>MFTNMKQMIYHAITCENYLILPAVQDIVKEQNNTGVSTATISRKLKKISIFASITARFGLKVCRKLDLILTSVDGDKQTFTGAYMHGLYVDCEYEVVHTLVG</sequence>